<dbReference type="AlphaFoldDB" id="A0A1S9PBM9"/>
<evidence type="ECO:0008006" key="3">
    <source>
        <dbReference type="Google" id="ProtNLM"/>
    </source>
</evidence>
<name>A0A1S9PBM9_9SPHI</name>
<dbReference type="STRING" id="1792845.BC343_11850"/>
<sequence length="1153" mass="127925">MLFKFFVRPFCRGAILSLVLIVCVIQNIHAQSSPREFQNVVPVSTVSPNAASLGKFGNIPVSYATGVPSVTIPLYQISIGGMTIPLSLDYHGGGVRVDEVSSSVGTSWALNGIPQITRNMIGRPDESSGYLTAPSLDSLYDYYNYANYPVATKLRFAEFILGVRDNLNDTEPDVYSYTLNGSSGKFIFRQNGTAMQIPVTNNRIERIAGNFKITDEKGVTYIFDQQERTEIIGASGPGNYPSTYRLSKLIAPNMADTVYFTYQSSSGSIERSWNFTYTIGNKPNEESPSQLVSANGENSSVSQIAHTLELFPKEISWRGGKVTFKNVLDRTDRPAEMRLDSVKVYAKLNGSYQLNKSVKLYQSYFYSNPVSGATPDYRNYRLRLDSVAFLPVASPALKAQTYQMTYNNTPIAPNESFGQDLWGYNNGKFNNTTSMPVQRVLWKNIYYTFGEANTDPDSTGNSMQACMLQSIKYPTKGYTVFDFEPHQYPVSYQSTQTQSAVCNAYGSVQSTNTYSFTVLANQSNFTYRVVLSAYNYPNVTDRPRAKLVDQTTGQQVFFESNVNNPSQSYDSGTIALNLVVGHTYVMTTDIYTVNSNVSAQSTVSWRIPVSGVNVKFGGGLRIKSITNYDANNSFIGKETYQYGNNGLGTLMTDAAYLLINYENVFYRLLVCQLGEAGSSGCSLSLGDNSIIYHTKSIYPATQFSGSPVVYGAVTKTEVNSLGQPNGKSVFAYRVYNDQAALPVTDYGLIGIWLTSNAWKNGLLASESTYKSNGSAFTPVSIKNFDYNVFRRDTLWGLKIKPLYIKLGSGSELQDTVHTRQAYIGPENNYKTHFFIGRTPSYTGAMLLQTESDTTYDDLGNKFVQVKNLSYDDLTHTLPTKVQTFNSKGDMLSSVTKYPHDLASGTNVYQKLLNRNMVASVVSAQQLKNSSQLELANINYNDWFGNSTLLLPQTVDGQVANNAVEPRVKFNKYDAYGNILEQQKADAPVSGYKWGYSNQYPIAVATNALSTEFYYEGFEESTAGSTVSGAGHTGRKYSTNNLVNWAKPNGRSYVISYWYRSGGVWVYKEEQAYTGSSFTLTGADTGGGYDDIRIYPSDAQMSTFTYDPLVGMTSQTDAKGQTTYFEYDGFQRLADTKDQDGNIVKHMDYHYQGQ</sequence>
<protein>
    <recommendedName>
        <fullName evidence="3">YD repeat-containing protein</fullName>
    </recommendedName>
</protein>
<organism evidence="1 2">
    <name type="scientific">Mucilaginibacter pedocola</name>
    <dbReference type="NCBI Taxonomy" id="1792845"/>
    <lineage>
        <taxon>Bacteria</taxon>
        <taxon>Pseudomonadati</taxon>
        <taxon>Bacteroidota</taxon>
        <taxon>Sphingobacteriia</taxon>
        <taxon>Sphingobacteriales</taxon>
        <taxon>Sphingobacteriaceae</taxon>
        <taxon>Mucilaginibacter</taxon>
    </lineage>
</organism>
<dbReference type="Proteomes" id="UP000189739">
    <property type="component" value="Unassembled WGS sequence"/>
</dbReference>
<proteinExistence type="predicted"/>
<evidence type="ECO:0000313" key="2">
    <source>
        <dbReference type="Proteomes" id="UP000189739"/>
    </source>
</evidence>
<dbReference type="EMBL" id="MBTF01000034">
    <property type="protein sequence ID" value="OOQ58321.1"/>
    <property type="molecule type" value="Genomic_DNA"/>
</dbReference>
<accession>A0A1S9PBM9</accession>
<reference evidence="1 2" key="1">
    <citation type="submission" date="2016-07" db="EMBL/GenBank/DDBJ databases">
        <title>Genomic analysis of zinc-resistant bacterium Mucilaginibacter pedocola TBZ30.</title>
        <authorList>
            <person name="Huang J."/>
            <person name="Tang J."/>
        </authorList>
    </citation>
    <scope>NUCLEOTIDE SEQUENCE [LARGE SCALE GENOMIC DNA]</scope>
    <source>
        <strain evidence="1 2">TBZ30</strain>
    </source>
</reference>
<comment type="caution">
    <text evidence="1">The sequence shown here is derived from an EMBL/GenBank/DDBJ whole genome shotgun (WGS) entry which is preliminary data.</text>
</comment>
<evidence type="ECO:0000313" key="1">
    <source>
        <dbReference type="EMBL" id="OOQ58321.1"/>
    </source>
</evidence>
<gene>
    <name evidence="1" type="ORF">BC343_11850</name>
</gene>
<keyword evidence="2" id="KW-1185">Reference proteome</keyword>